<evidence type="ECO:0000313" key="7">
    <source>
        <dbReference type="Proteomes" id="UP000054047"/>
    </source>
</evidence>
<dbReference type="OrthoDB" id="5353557at2759"/>
<organism evidence="6 7">
    <name type="scientific">Ancylostoma duodenale</name>
    <dbReference type="NCBI Taxonomy" id="51022"/>
    <lineage>
        <taxon>Eukaryota</taxon>
        <taxon>Metazoa</taxon>
        <taxon>Ecdysozoa</taxon>
        <taxon>Nematoda</taxon>
        <taxon>Chromadorea</taxon>
        <taxon>Rhabditida</taxon>
        <taxon>Rhabditina</taxon>
        <taxon>Rhabditomorpha</taxon>
        <taxon>Strongyloidea</taxon>
        <taxon>Ancylostomatidae</taxon>
        <taxon>Ancylostomatinae</taxon>
        <taxon>Ancylostoma</taxon>
    </lineage>
</organism>
<evidence type="ECO:0000256" key="2">
    <source>
        <dbReference type="PROSITE-ProRule" id="PRU01193"/>
    </source>
</evidence>
<dbReference type="PROSITE" id="PS51846">
    <property type="entry name" value="CNNM"/>
    <property type="match status" value="1"/>
</dbReference>
<evidence type="ECO:0000256" key="3">
    <source>
        <dbReference type="SAM" id="MobiDB-lite"/>
    </source>
</evidence>
<dbReference type="PANTHER" id="PTHR12064">
    <property type="entry name" value="METAL TRANSPORTER CNNM"/>
    <property type="match status" value="1"/>
</dbReference>
<dbReference type="AlphaFoldDB" id="A0A0C2GRD0"/>
<gene>
    <name evidence="6" type="ORF">ANCDUO_10220</name>
</gene>
<evidence type="ECO:0000313" key="6">
    <source>
        <dbReference type="EMBL" id="KIH59541.1"/>
    </source>
</evidence>
<protein>
    <recommendedName>
        <fullName evidence="5">CNNM transmembrane domain-containing protein</fullName>
    </recommendedName>
</protein>
<dbReference type="PANTHER" id="PTHR12064:SF94">
    <property type="entry name" value="UNEXTENDED PROTEIN"/>
    <property type="match status" value="1"/>
</dbReference>
<feature type="transmembrane region" description="Helical" evidence="4">
    <location>
        <begin position="17"/>
        <end position="34"/>
    </location>
</feature>
<dbReference type="GO" id="GO:0016020">
    <property type="term" value="C:membrane"/>
    <property type="evidence" value="ECO:0007669"/>
    <property type="project" value="UniProtKB-UniRule"/>
</dbReference>
<feature type="compositionally biased region" description="Basic and acidic residues" evidence="3">
    <location>
        <begin position="124"/>
        <end position="138"/>
    </location>
</feature>
<feature type="transmembrane region" description="Helical" evidence="4">
    <location>
        <begin position="55"/>
        <end position="76"/>
    </location>
</feature>
<evidence type="ECO:0000256" key="1">
    <source>
        <dbReference type="ARBA" id="ARBA00023065"/>
    </source>
</evidence>
<sequence length="138" mass="15508">MTYSAALARGKHKYGAILQYIVPTVMIVLLAEILPQSVCNRFGLRLAAKTRHITLLLFIVCAPIAWPLSKVVDYILGREVREIYSEEQLKTLIKVQSKKMEEAAQGGRLLHSGKDSGFSQENSARYDDADGRCIRTQR</sequence>
<dbReference type="GO" id="GO:0006811">
    <property type="term" value="P:monoatomic ion transport"/>
    <property type="evidence" value="ECO:0007669"/>
    <property type="project" value="UniProtKB-KW"/>
</dbReference>
<dbReference type="EMBL" id="KN731854">
    <property type="protein sequence ID" value="KIH59541.1"/>
    <property type="molecule type" value="Genomic_DNA"/>
</dbReference>
<keyword evidence="1" id="KW-0406">Ion transport</keyword>
<dbReference type="Pfam" id="PF01595">
    <property type="entry name" value="CNNM"/>
    <property type="match status" value="1"/>
</dbReference>
<keyword evidence="2 4" id="KW-0812">Transmembrane</keyword>
<keyword evidence="1" id="KW-0813">Transport</keyword>
<reference evidence="6 7" key="1">
    <citation type="submission" date="2013-12" db="EMBL/GenBank/DDBJ databases">
        <title>Draft genome of the parsitic nematode Ancylostoma duodenale.</title>
        <authorList>
            <person name="Mitreva M."/>
        </authorList>
    </citation>
    <scope>NUCLEOTIDE SEQUENCE [LARGE SCALE GENOMIC DNA]</scope>
    <source>
        <strain evidence="6 7">Zhejiang</strain>
    </source>
</reference>
<keyword evidence="7" id="KW-1185">Reference proteome</keyword>
<evidence type="ECO:0000259" key="5">
    <source>
        <dbReference type="PROSITE" id="PS51846"/>
    </source>
</evidence>
<name>A0A0C2GRD0_9BILA</name>
<keyword evidence="2 4" id="KW-0472">Membrane</keyword>
<evidence type="ECO:0000256" key="4">
    <source>
        <dbReference type="SAM" id="Phobius"/>
    </source>
</evidence>
<proteinExistence type="predicted"/>
<keyword evidence="2 4" id="KW-1133">Transmembrane helix</keyword>
<dbReference type="InterPro" id="IPR045095">
    <property type="entry name" value="ACDP"/>
</dbReference>
<accession>A0A0C2GRD0</accession>
<feature type="domain" description="CNNM transmembrane" evidence="5">
    <location>
        <begin position="1"/>
        <end position="113"/>
    </location>
</feature>
<dbReference type="InterPro" id="IPR002550">
    <property type="entry name" value="CNNM"/>
</dbReference>
<dbReference type="Proteomes" id="UP000054047">
    <property type="component" value="Unassembled WGS sequence"/>
</dbReference>
<dbReference type="GO" id="GO:0010960">
    <property type="term" value="P:magnesium ion homeostasis"/>
    <property type="evidence" value="ECO:0007669"/>
    <property type="project" value="InterPro"/>
</dbReference>
<feature type="region of interest" description="Disordered" evidence="3">
    <location>
        <begin position="104"/>
        <end position="138"/>
    </location>
</feature>